<feature type="compositionally biased region" description="Low complexity" evidence="1">
    <location>
        <begin position="32"/>
        <end position="99"/>
    </location>
</feature>
<protein>
    <submittedName>
        <fullName evidence="4">Pyruvate/2-oxoglutarate dehydrogenase complex dihydrolipoamide acyltransferase (E2) component</fullName>
    </submittedName>
</protein>
<keyword evidence="2" id="KW-0732">Signal</keyword>
<feature type="domain" description="DUF4232" evidence="3">
    <location>
        <begin position="100"/>
        <end position="210"/>
    </location>
</feature>
<gene>
    <name evidence="4" type="ORF">FHR72_000306</name>
</gene>
<evidence type="ECO:0000256" key="2">
    <source>
        <dbReference type="SAM" id="SignalP"/>
    </source>
</evidence>
<keyword evidence="4" id="KW-0012">Acyltransferase</keyword>
<dbReference type="InterPro" id="IPR025326">
    <property type="entry name" value="DUF4232"/>
</dbReference>
<name>A0A839PZG7_MYCIR</name>
<dbReference type="AlphaFoldDB" id="A0A839PZG7"/>
<evidence type="ECO:0000313" key="5">
    <source>
        <dbReference type="Proteomes" id="UP000550501"/>
    </source>
</evidence>
<keyword evidence="5" id="KW-1185">Reference proteome</keyword>
<keyword evidence="4" id="KW-0808">Transferase</keyword>
<sequence length="224" mass="21483">MFVNSATGLLKGSVPLLAVLLAVGCAQNGADAPASSSAAGTPTSAAAATSASTAPTAAQPPAAQPEPSAAAPSAGGPSAATPAPVAAPPAAAEPGVTPPCSDGALSVTGGQVEQIDTQRRSVVTFTNTSSAVCAMVGYPVADLLGGGGGVLVHVEKRPANAAPRLTLQPGEFATADVQASSVDSTTGDPCGRLGTLSITPPDGTQSRVLEVYLPVCDATVSSVG</sequence>
<dbReference type="RefSeq" id="WP_183466134.1">
    <property type="nucleotide sequence ID" value="NZ_JACHVU010000001.1"/>
</dbReference>
<organism evidence="4 5">
    <name type="scientific">Mycolicibacterium iranicum</name>
    <name type="common">Mycobacterium iranicum</name>
    <dbReference type="NCBI Taxonomy" id="912594"/>
    <lineage>
        <taxon>Bacteria</taxon>
        <taxon>Bacillati</taxon>
        <taxon>Actinomycetota</taxon>
        <taxon>Actinomycetes</taxon>
        <taxon>Mycobacteriales</taxon>
        <taxon>Mycobacteriaceae</taxon>
        <taxon>Mycolicibacterium</taxon>
    </lineage>
</organism>
<dbReference type="Proteomes" id="UP000550501">
    <property type="component" value="Unassembled WGS sequence"/>
</dbReference>
<dbReference type="GO" id="GO:0016746">
    <property type="term" value="F:acyltransferase activity"/>
    <property type="evidence" value="ECO:0007669"/>
    <property type="project" value="UniProtKB-KW"/>
</dbReference>
<feature type="signal peptide" evidence="2">
    <location>
        <begin position="1"/>
        <end position="18"/>
    </location>
</feature>
<evidence type="ECO:0000259" key="3">
    <source>
        <dbReference type="Pfam" id="PF14016"/>
    </source>
</evidence>
<dbReference type="EMBL" id="JACHVU010000001">
    <property type="protein sequence ID" value="MBB2988849.1"/>
    <property type="molecule type" value="Genomic_DNA"/>
</dbReference>
<evidence type="ECO:0000256" key="1">
    <source>
        <dbReference type="SAM" id="MobiDB-lite"/>
    </source>
</evidence>
<feature type="region of interest" description="Disordered" evidence="1">
    <location>
        <begin position="31"/>
        <end position="107"/>
    </location>
</feature>
<keyword evidence="4" id="KW-0670">Pyruvate</keyword>
<proteinExistence type="predicted"/>
<feature type="chain" id="PRO_5039502241" evidence="2">
    <location>
        <begin position="19"/>
        <end position="224"/>
    </location>
</feature>
<evidence type="ECO:0000313" key="4">
    <source>
        <dbReference type="EMBL" id="MBB2988849.1"/>
    </source>
</evidence>
<dbReference type="Pfam" id="PF14016">
    <property type="entry name" value="DUF4232"/>
    <property type="match status" value="1"/>
</dbReference>
<accession>A0A839PZG7</accession>
<comment type="caution">
    <text evidence="4">The sequence shown here is derived from an EMBL/GenBank/DDBJ whole genome shotgun (WGS) entry which is preliminary data.</text>
</comment>
<reference evidence="4 5" key="1">
    <citation type="submission" date="2020-08" db="EMBL/GenBank/DDBJ databases">
        <title>The Agave Microbiome: Exploring the role of microbial communities in plant adaptations to desert environments.</title>
        <authorList>
            <person name="Partida-Martinez L.P."/>
        </authorList>
    </citation>
    <scope>NUCLEOTIDE SEQUENCE [LARGE SCALE GENOMIC DNA]</scope>
    <source>
        <strain evidence="4 5">AT2.18</strain>
    </source>
</reference>